<dbReference type="SUPFAM" id="SSF55729">
    <property type="entry name" value="Acyl-CoA N-acyltransferases (Nat)"/>
    <property type="match status" value="1"/>
</dbReference>
<evidence type="ECO:0000259" key="3">
    <source>
        <dbReference type="PROSITE" id="PS51186"/>
    </source>
</evidence>
<dbReference type="PANTHER" id="PTHR43420">
    <property type="entry name" value="ACETYLTRANSFERASE"/>
    <property type="match status" value="1"/>
</dbReference>
<keyword evidence="2" id="KW-0012">Acyltransferase</keyword>
<gene>
    <name evidence="4" type="ORF">FJY86_03190</name>
</gene>
<dbReference type="InterPro" id="IPR016181">
    <property type="entry name" value="Acyl_CoA_acyltransferase"/>
</dbReference>
<dbReference type="EMBL" id="VGJJ01000023">
    <property type="protein sequence ID" value="MBM3282319.1"/>
    <property type="molecule type" value="Genomic_DNA"/>
</dbReference>
<evidence type="ECO:0000313" key="5">
    <source>
        <dbReference type="Proteomes" id="UP000774699"/>
    </source>
</evidence>
<dbReference type="PROSITE" id="PS51186">
    <property type="entry name" value="GNAT"/>
    <property type="match status" value="1"/>
</dbReference>
<dbReference type="InterPro" id="IPR050680">
    <property type="entry name" value="YpeA/RimI_acetyltransf"/>
</dbReference>
<accession>A0A8T4C750</accession>
<proteinExistence type="predicted"/>
<evidence type="ECO:0000256" key="2">
    <source>
        <dbReference type="ARBA" id="ARBA00023315"/>
    </source>
</evidence>
<protein>
    <submittedName>
        <fullName evidence="4">GNAT family N-acetyltransferase</fullName>
    </submittedName>
</protein>
<keyword evidence="1" id="KW-0808">Transferase</keyword>
<dbReference type="GO" id="GO:0016747">
    <property type="term" value="F:acyltransferase activity, transferring groups other than amino-acyl groups"/>
    <property type="evidence" value="ECO:0007669"/>
    <property type="project" value="InterPro"/>
</dbReference>
<dbReference type="Gene3D" id="3.40.630.30">
    <property type="match status" value="1"/>
</dbReference>
<organism evidence="4 5">
    <name type="scientific">Candidatus Iainarchaeum sp</name>
    <dbReference type="NCBI Taxonomy" id="3101447"/>
    <lineage>
        <taxon>Archaea</taxon>
        <taxon>Candidatus Iainarchaeota</taxon>
        <taxon>Candidatus Iainarchaeia</taxon>
        <taxon>Candidatus Iainarchaeales</taxon>
        <taxon>Candidatus Iainarchaeaceae</taxon>
        <taxon>Candidatus Iainarchaeum</taxon>
    </lineage>
</organism>
<dbReference type="Pfam" id="PF00583">
    <property type="entry name" value="Acetyltransf_1"/>
    <property type="match status" value="1"/>
</dbReference>
<dbReference type="AlphaFoldDB" id="A0A8T4C750"/>
<evidence type="ECO:0000256" key="1">
    <source>
        <dbReference type="ARBA" id="ARBA00022679"/>
    </source>
</evidence>
<name>A0A8T4C750_9ARCH</name>
<dbReference type="InterPro" id="IPR000182">
    <property type="entry name" value="GNAT_dom"/>
</dbReference>
<dbReference type="CDD" id="cd04301">
    <property type="entry name" value="NAT_SF"/>
    <property type="match status" value="1"/>
</dbReference>
<dbReference type="Proteomes" id="UP000774699">
    <property type="component" value="Unassembled WGS sequence"/>
</dbReference>
<feature type="domain" description="N-acetyltransferase" evidence="3">
    <location>
        <begin position="2"/>
        <end position="148"/>
    </location>
</feature>
<sequence>MVHISIPTEKDIPQIAPLIQEYFPYTQIDEFELARRMASPVFFYHIAREKNTFAGYAEWEIIDEKNRIVRLNGIAILPKFQGKGLAHALMNAGESMAREKKMQKMILLVSETNNEAKKLYEKNKWNYSRTHIKKINGKKTEVWEKEIK</sequence>
<reference evidence="4" key="1">
    <citation type="submission" date="2019-03" db="EMBL/GenBank/DDBJ databases">
        <title>Lake Tanganyika Metagenome-Assembled Genomes (MAGs).</title>
        <authorList>
            <person name="Tran P."/>
        </authorList>
    </citation>
    <scope>NUCLEOTIDE SEQUENCE</scope>
    <source>
        <strain evidence="4">M_DeepCast_50m_m2_156</strain>
    </source>
</reference>
<evidence type="ECO:0000313" key="4">
    <source>
        <dbReference type="EMBL" id="MBM3282319.1"/>
    </source>
</evidence>
<comment type="caution">
    <text evidence="4">The sequence shown here is derived from an EMBL/GenBank/DDBJ whole genome shotgun (WGS) entry which is preliminary data.</text>
</comment>